<feature type="coiled-coil region" evidence="1">
    <location>
        <begin position="26"/>
        <end position="56"/>
    </location>
</feature>
<dbReference type="GeneID" id="27138440"/>
<reference evidence="2 3" key="1">
    <citation type="submission" date="2016-01" db="EMBL/GenBank/DDBJ databases">
        <authorList>
            <person name="Manzoor S."/>
        </authorList>
    </citation>
    <scope>NUCLEOTIDE SEQUENCE [LARGE SCALE GENOMIC DNA]</scope>
    <source>
        <strain evidence="2">Methanoculleus sp MAB1</strain>
    </source>
</reference>
<organism evidence="2 3">
    <name type="scientific">Methanoculleus bourgensis</name>
    <dbReference type="NCBI Taxonomy" id="83986"/>
    <lineage>
        <taxon>Archaea</taxon>
        <taxon>Methanobacteriati</taxon>
        <taxon>Methanobacteriota</taxon>
        <taxon>Stenosarchaea group</taxon>
        <taxon>Methanomicrobia</taxon>
        <taxon>Methanomicrobiales</taxon>
        <taxon>Methanomicrobiaceae</taxon>
        <taxon>Methanoculleus</taxon>
    </lineage>
</organism>
<evidence type="ECO:0000313" key="3">
    <source>
        <dbReference type="Proteomes" id="UP000069850"/>
    </source>
</evidence>
<dbReference type="RefSeq" id="WP_062265379.1">
    <property type="nucleotide sequence ID" value="NZ_LT158599.1"/>
</dbReference>
<evidence type="ECO:0000256" key="1">
    <source>
        <dbReference type="SAM" id="Coils"/>
    </source>
</evidence>
<dbReference type="KEGG" id="mema:MMAB1_2924"/>
<dbReference type="AlphaFoldDB" id="A0A0X3BPZ7"/>
<dbReference type="EMBL" id="LT158599">
    <property type="protein sequence ID" value="CVK34137.1"/>
    <property type="molecule type" value="Genomic_DNA"/>
</dbReference>
<protein>
    <submittedName>
        <fullName evidence="2">Uncharacterized protein</fullName>
    </submittedName>
</protein>
<gene>
    <name evidence="2" type="ORF">MMAB1_2924</name>
</gene>
<keyword evidence="1" id="KW-0175">Coiled coil</keyword>
<name>A0A0X3BPZ7_9EURY</name>
<dbReference type="Proteomes" id="UP000069850">
    <property type="component" value="Chromosome 1"/>
</dbReference>
<accession>A0A0X3BPZ7</accession>
<sequence length="65" mass="7759">MSRVVRIDEEALEVALKYGKNLSLGVMKMEEMIEKHEKAKRDYNAIEEMVRRTIREELEVLTSRY</sequence>
<proteinExistence type="predicted"/>
<evidence type="ECO:0000313" key="2">
    <source>
        <dbReference type="EMBL" id="CVK34137.1"/>
    </source>
</evidence>